<dbReference type="Pfam" id="PF00226">
    <property type="entry name" value="DnaJ"/>
    <property type="match status" value="1"/>
</dbReference>
<dbReference type="Gene3D" id="1.10.287.110">
    <property type="entry name" value="DnaJ domain"/>
    <property type="match status" value="1"/>
</dbReference>
<organism evidence="3 4">
    <name type="scientific">Tripterygium wilfordii</name>
    <name type="common">Thunder God vine</name>
    <dbReference type="NCBI Taxonomy" id="458696"/>
    <lineage>
        <taxon>Eukaryota</taxon>
        <taxon>Viridiplantae</taxon>
        <taxon>Streptophyta</taxon>
        <taxon>Embryophyta</taxon>
        <taxon>Tracheophyta</taxon>
        <taxon>Spermatophyta</taxon>
        <taxon>Magnoliopsida</taxon>
        <taxon>eudicotyledons</taxon>
        <taxon>Gunneridae</taxon>
        <taxon>Pentapetalae</taxon>
        <taxon>rosids</taxon>
        <taxon>fabids</taxon>
        <taxon>Celastrales</taxon>
        <taxon>Celastraceae</taxon>
        <taxon>Tripterygium</taxon>
    </lineage>
</organism>
<dbReference type="InterPro" id="IPR036869">
    <property type="entry name" value="J_dom_sf"/>
</dbReference>
<dbReference type="InterPro" id="IPR001623">
    <property type="entry name" value="DnaJ_domain"/>
</dbReference>
<evidence type="ECO:0000256" key="1">
    <source>
        <dbReference type="SAM" id="MobiDB-lite"/>
    </source>
</evidence>
<dbReference type="SUPFAM" id="SSF46565">
    <property type="entry name" value="Chaperone J-domain"/>
    <property type="match status" value="1"/>
</dbReference>
<feature type="region of interest" description="Disordered" evidence="1">
    <location>
        <begin position="110"/>
        <end position="141"/>
    </location>
</feature>
<comment type="caution">
    <text evidence="3">The sequence shown here is derived from an EMBL/GenBank/DDBJ whole genome shotgun (WGS) entry which is preliminary data.</text>
</comment>
<feature type="compositionally biased region" description="Basic and acidic residues" evidence="1">
    <location>
        <begin position="129"/>
        <end position="141"/>
    </location>
</feature>
<gene>
    <name evidence="3" type="ORF">HS088_TW13G01638</name>
</gene>
<evidence type="ECO:0000313" key="4">
    <source>
        <dbReference type="Proteomes" id="UP000593562"/>
    </source>
</evidence>
<accession>A0A7J7CXA1</accession>
<dbReference type="CDD" id="cd06257">
    <property type="entry name" value="DnaJ"/>
    <property type="match status" value="1"/>
</dbReference>
<dbReference type="EMBL" id="JAAARO010000013">
    <property type="protein sequence ID" value="KAF5738737.1"/>
    <property type="molecule type" value="Genomic_DNA"/>
</dbReference>
<dbReference type="PROSITE" id="PS50076">
    <property type="entry name" value="DNAJ_2"/>
    <property type="match status" value="1"/>
</dbReference>
<dbReference type="Proteomes" id="UP000593562">
    <property type="component" value="Unassembled WGS sequence"/>
</dbReference>
<dbReference type="PANTHER" id="PTHR44137">
    <property type="entry name" value="BNAC03G44070D PROTEIN"/>
    <property type="match status" value="1"/>
</dbReference>
<dbReference type="AlphaFoldDB" id="A0A7J7CXA1"/>
<reference evidence="3 4" key="1">
    <citation type="journal article" date="2020" name="Nat. Commun.">
        <title>Genome of Tripterygium wilfordii and identification of cytochrome P450 involved in triptolide biosynthesis.</title>
        <authorList>
            <person name="Tu L."/>
            <person name="Su P."/>
            <person name="Zhang Z."/>
            <person name="Gao L."/>
            <person name="Wang J."/>
            <person name="Hu T."/>
            <person name="Zhou J."/>
            <person name="Zhang Y."/>
            <person name="Zhao Y."/>
            <person name="Liu Y."/>
            <person name="Song Y."/>
            <person name="Tong Y."/>
            <person name="Lu Y."/>
            <person name="Yang J."/>
            <person name="Xu C."/>
            <person name="Jia M."/>
            <person name="Peters R.J."/>
            <person name="Huang L."/>
            <person name="Gao W."/>
        </authorList>
    </citation>
    <scope>NUCLEOTIDE SEQUENCE [LARGE SCALE GENOMIC DNA]</scope>
    <source>
        <strain evidence="4">cv. XIE 37</strain>
        <tissue evidence="3">Leaf</tissue>
    </source>
</reference>
<dbReference type="InParanoid" id="A0A7J7CXA1"/>
<evidence type="ECO:0000313" key="3">
    <source>
        <dbReference type="EMBL" id="KAF5738737.1"/>
    </source>
</evidence>
<name>A0A7J7CXA1_TRIWF</name>
<feature type="domain" description="J" evidence="2">
    <location>
        <begin position="12"/>
        <end position="91"/>
    </location>
</feature>
<dbReference type="PANTHER" id="PTHR44137:SF13">
    <property type="entry name" value="CHAPERONE DNAJ-DOMAIN SUPERFAMILY PROTEIN"/>
    <property type="match status" value="1"/>
</dbReference>
<protein>
    <recommendedName>
        <fullName evidence="2">J domain-containing protein</fullName>
    </recommendedName>
</protein>
<keyword evidence="4" id="KW-1185">Reference proteome</keyword>
<evidence type="ECO:0000259" key="2">
    <source>
        <dbReference type="PROSITE" id="PS50076"/>
    </source>
</evidence>
<proteinExistence type="predicted"/>
<sequence length="141" mass="16063">MGRVAQQGSDIKSHLVSQVEENAGLDVIRKRYHKLALQLHPDKNKHPKAETAFPRLKLPSSVSHRHMFVFLTMPKEEPLTCEERKTSARTATEFLIPMATLQVIHPHRYPKHGIPRPGQDPAGFCKVSKTSERDLKRKPES</sequence>